<proteinExistence type="predicted"/>
<sequence>MCVVSKKPARVPMKRSAPINFEFVRHFQVELTKVEGECCFLISAVCCFNSFFYSQCYDPDILDTEKLPIDPWRKCDLKLIGAICYPVSSDGGVE</sequence>
<name>A0A1J1HKP3_9DIPT</name>
<dbReference type="Proteomes" id="UP000183832">
    <property type="component" value="Unassembled WGS sequence"/>
</dbReference>
<gene>
    <name evidence="1" type="ORF">CLUMA_CG000640</name>
</gene>
<dbReference type="AlphaFoldDB" id="A0A1J1HKP3"/>
<evidence type="ECO:0000313" key="2">
    <source>
        <dbReference type="Proteomes" id="UP000183832"/>
    </source>
</evidence>
<organism evidence="1 2">
    <name type="scientific">Clunio marinus</name>
    <dbReference type="NCBI Taxonomy" id="568069"/>
    <lineage>
        <taxon>Eukaryota</taxon>
        <taxon>Metazoa</taxon>
        <taxon>Ecdysozoa</taxon>
        <taxon>Arthropoda</taxon>
        <taxon>Hexapoda</taxon>
        <taxon>Insecta</taxon>
        <taxon>Pterygota</taxon>
        <taxon>Neoptera</taxon>
        <taxon>Endopterygota</taxon>
        <taxon>Diptera</taxon>
        <taxon>Nematocera</taxon>
        <taxon>Chironomoidea</taxon>
        <taxon>Chironomidae</taxon>
        <taxon>Clunio</taxon>
    </lineage>
</organism>
<keyword evidence="2" id="KW-1185">Reference proteome</keyword>
<protein>
    <submittedName>
        <fullName evidence="1">CLUMA_CG000640, isoform A</fullName>
    </submittedName>
</protein>
<dbReference type="EMBL" id="CVRI01000002">
    <property type="protein sequence ID" value="CRK86809.1"/>
    <property type="molecule type" value="Genomic_DNA"/>
</dbReference>
<evidence type="ECO:0000313" key="1">
    <source>
        <dbReference type="EMBL" id="CRK86809.1"/>
    </source>
</evidence>
<accession>A0A1J1HKP3</accession>
<reference evidence="1 2" key="1">
    <citation type="submission" date="2015-04" db="EMBL/GenBank/DDBJ databases">
        <authorList>
            <person name="Syromyatnikov M.Y."/>
            <person name="Popov V.N."/>
        </authorList>
    </citation>
    <scope>NUCLEOTIDE SEQUENCE [LARGE SCALE GENOMIC DNA]</scope>
</reference>